<organism evidence="2">
    <name type="scientific">Oryza glumipatula</name>
    <dbReference type="NCBI Taxonomy" id="40148"/>
    <lineage>
        <taxon>Eukaryota</taxon>
        <taxon>Viridiplantae</taxon>
        <taxon>Streptophyta</taxon>
        <taxon>Embryophyta</taxon>
        <taxon>Tracheophyta</taxon>
        <taxon>Spermatophyta</taxon>
        <taxon>Magnoliopsida</taxon>
        <taxon>Liliopsida</taxon>
        <taxon>Poales</taxon>
        <taxon>Poaceae</taxon>
        <taxon>BOP clade</taxon>
        <taxon>Oryzoideae</taxon>
        <taxon>Oryzeae</taxon>
        <taxon>Oryzinae</taxon>
        <taxon>Oryza</taxon>
    </lineage>
</organism>
<feature type="compositionally biased region" description="Basic residues" evidence="1">
    <location>
        <begin position="73"/>
        <end position="83"/>
    </location>
</feature>
<evidence type="ECO:0000313" key="2">
    <source>
        <dbReference type="EnsemblPlants" id="OGLUM02G22280.1"/>
    </source>
</evidence>
<accession>A0A0D9YU66</accession>
<reference evidence="2" key="2">
    <citation type="submission" date="2018-05" db="EMBL/GenBank/DDBJ databases">
        <title>OgluRS3 (Oryza glumaepatula Reference Sequence Version 3).</title>
        <authorList>
            <person name="Zhang J."/>
            <person name="Kudrna D."/>
            <person name="Lee S."/>
            <person name="Talag J."/>
            <person name="Welchert J."/>
            <person name="Wing R.A."/>
        </authorList>
    </citation>
    <scope>NUCLEOTIDE SEQUENCE [LARGE SCALE GENOMIC DNA]</scope>
</reference>
<protein>
    <submittedName>
        <fullName evidence="2">Uncharacterized protein</fullName>
    </submittedName>
</protein>
<dbReference type="EnsemblPlants" id="OGLUM02G22280.1">
    <property type="protein sequence ID" value="OGLUM02G22280.1"/>
    <property type="gene ID" value="OGLUM02G22280"/>
</dbReference>
<evidence type="ECO:0000256" key="1">
    <source>
        <dbReference type="SAM" id="MobiDB-lite"/>
    </source>
</evidence>
<feature type="compositionally biased region" description="Polar residues" evidence="1">
    <location>
        <begin position="52"/>
        <end position="67"/>
    </location>
</feature>
<evidence type="ECO:0000313" key="3">
    <source>
        <dbReference type="Proteomes" id="UP000026961"/>
    </source>
</evidence>
<feature type="region of interest" description="Disordered" evidence="1">
    <location>
        <begin position="1"/>
        <end position="83"/>
    </location>
</feature>
<keyword evidence="3" id="KW-1185">Reference proteome</keyword>
<dbReference type="Gramene" id="OGLUM02G22280.1">
    <property type="protein sequence ID" value="OGLUM02G22280.1"/>
    <property type="gene ID" value="OGLUM02G22280"/>
</dbReference>
<dbReference type="Proteomes" id="UP000026961">
    <property type="component" value="Chromosome 2"/>
</dbReference>
<name>A0A0D9YU66_9ORYZ</name>
<reference evidence="2" key="1">
    <citation type="submission" date="2015-04" db="UniProtKB">
        <authorList>
            <consortium name="EnsemblPlants"/>
        </authorList>
    </citation>
    <scope>IDENTIFICATION</scope>
</reference>
<dbReference type="HOGENOM" id="CLU_2376266_0_0_1"/>
<proteinExistence type="predicted"/>
<dbReference type="AlphaFoldDB" id="A0A0D9YU66"/>
<sequence>MSSRSICSLEVGPRKLSADVSASHRRPRVWAKATVAVHVRSPAQPGRRQPKARSSSPPSSQGEQTMVTVRAGPRGRKSKIARRRYVRYELPIRRQ</sequence>